<protein>
    <submittedName>
        <fullName evidence="1">Uncharacterized protein</fullName>
    </submittedName>
</protein>
<organism evidence="1">
    <name type="scientific">marine sediment metagenome</name>
    <dbReference type="NCBI Taxonomy" id="412755"/>
    <lineage>
        <taxon>unclassified sequences</taxon>
        <taxon>metagenomes</taxon>
        <taxon>ecological metagenomes</taxon>
    </lineage>
</organism>
<gene>
    <name evidence="1" type="ORF">LCGC14_0320380</name>
</gene>
<comment type="caution">
    <text evidence="1">The sequence shown here is derived from an EMBL/GenBank/DDBJ whole genome shotgun (WGS) entry which is preliminary data.</text>
</comment>
<accession>A0A0F9TJP1</accession>
<sequence length="98" mass="10936">MNVAAAVIRALHNKRQQDKTRLIDRLASGYVECNYADAERSGGDGRFRKAICKEPLTGKVEVGWYGPDEMLTGSKPMEPAIWLCKQETARDLAAVRNQ</sequence>
<reference evidence="1" key="1">
    <citation type="journal article" date="2015" name="Nature">
        <title>Complex archaea that bridge the gap between prokaryotes and eukaryotes.</title>
        <authorList>
            <person name="Spang A."/>
            <person name="Saw J.H."/>
            <person name="Jorgensen S.L."/>
            <person name="Zaremba-Niedzwiedzka K."/>
            <person name="Martijn J."/>
            <person name="Lind A.E."/>
            <person name="van Eijk R."/>
            <person name="Schleper C."/>
            <person name="Guy L."/>
            <person name="Ettema T.J."/>
        </authorList>
    </citation>
    <scope>NUCLEOTIDE SEQUENCE</scope>
</reference>
<evidence type="ECO:0000313" key="1">
    <source>
        <dbReference type="EMBL" id="KKN81425.1"/>
    </source>
</evidence>
<dbReference type="AlphaFoldDB" id="A0A0F9TJP1"/>
<dbReference type="EMBL" id="LAZR01000215">
    <property type="protein sequence ID" value="KKN81425.1"/>
    <property type="molecule type" value="Genomic_DNA"/>
</dbReference>
<proteinExistence type="predicted"/>
<name>A0A0F9TJP1_9ZZZZ</name>